<organism evidence="1 2">
    <name type="scientific">Francisella hispaniensis</name>
    <dbReference type="NCBI Taxonomy" id="622488"/>
    <lineage>
        <taxon>Bacteria</taxon>
        <taxon>Pseudomonadati</taxon>
        <taxon>Pseudomonadota</taxon>
        <taxon>Gammaproteobacteria</taxon>
        <taxon>Thiotrichales</taxon>
        <taxon>Francisellaceae</taxon>
        <taxon>Francisella</taxon>
    </lineage>
</organism>
<gene>
    <name evidence="1" type="ordered locus">FN3523_0996</name>
</gene>
<dbReference type="HOGENOM" id="CLU_2824835_0_0_6"/>
<evidence type="ECO:0000313" key="1">
    <source>
        <dbReference type="EMBL" id="AEE26299.1"/>
    </source>
</evidence>
<sequence length="66" mass="7843">MNKTSSSQLKAIKKYKKKSTKQLNFELYEKDFDLLENFKKIPGKFKNDKLRLLIESYLNRDASPDN</sequence>
<dbReference type="RefSeq" id="WP_014548297.1">
    <property type="nucleotide sequence ID" value="NC_017449.1"/>
</dbReference>
<evidence type="ECO:0000313" key="2">
    <source>
        <dbReference type="Proteomes" id="UP000008303"/>
    </source>
</evidence>
<dbReference type="Proteomes" id="UP000008303">
    <property type="component" value="Chromosome"/>
</dbReference>
<dbReference type="PATRIC" id="fig|676032.3.peg.1002"/>
<accession>F4BFQ5</accession>
<dbReference type="AlphaFoldDB" id="F4BFQ5"/>
<protein>
    <submittedName>
        <fullName evidence="1">Uncharacterized protein</fullName>
    </submittedName>
</protein>
<name>F4BFQ5_9GAMM</name>
<proteinExistence type="predicted"/>
<dbReference type="EMBL" id="CP002558">
    <property type="protein sequence ID" value="AEE26299.1"/>
    <property type="molecule type" value="Genomic_DNA"/>
</dbReference>
<dbReference type="KEGG" id="fcn:FN3523_0996"/>
<reference evidence="2" key="1">
    <citation type="journal article" date="2011" name="Appl. Environ. Microbiol.">
        <title>Common ancestry and novel genetic traits of Francisella novicida-like isolates from North America and Australia as revealed by comparative genomic analyses.</title>
        <authorList>
            <person name="Siddaramappa S."/>
            <person name="Challacombe J.F."/>
            <person name="Petersen J.M."/>
            <person name="Pillai S."/>
            <person name="Hogg G."/>
            <person name="Kuske C.R."/>
        </authorList>
    </citation>
    <scope>NUCLEOTIDE SEQUENCE [LARGE SCALE GENOMIC DNA]</scope>
    <source>
        <strain evidence="2">3523</strain>
    </source>
</reference>